<accession>A0A382IM05</accession>
<dbReference type="InterPro" id="IPR020843">
    <property type="entry name" value="ER"/>
</dbReference>
<dbReference type="EMBL" id="UINC01067846">
    <property type="protein sequence ID" value="SVB99913.1"/>
    <property type="molecule type" value="Genomic_DNA"/>
</dbReference>
<dbReference type="GO" id="GO:0016491">
    <property type="term" value="F:oxidoreductase activity"/>
    <property type="evidence" value="ECO:0007669"/>
    <property type="project" value="UniProtKB-KW"/>
</dbReference>
<sequence>MSKTGLSAIWHDQGKKFEIAELPTIDTEPDAINIRVEATSVCGSDLHIWRGDGRKEEEGPRDPFVFGHEMMGSVAEIGSKVKTDSLRKPLKEGDRVVFSYFFPCMKCYNCIRGELGGCKFRRDNPTIENCSGGFAQYYYLRNPQFIFKIPDEINNATAAPINCALAQVMEAFHIAKPRFGDNVVIQGAGGLGINAAAIASDMGANKVIVIDGQKPRLELAKLCGATDIIDMNEYPTVDSRVDKVRELTNGIGADIVIELVGFPAAVEEGVQMCRMRGTYLEVGHISPNSIVNLDVQKLVAEQIRFYGIQHYDPWILPNAIDFLIRTKDKYPLTNVVSHEFPITDIENAFKTAEWLGTTKGSEVTRAIV</sequence>
<dbReference type="SMART" id="SM00829">
    <property type="entry name" value="PKS_ER"/>
    <property type="match status" value="1"/>
</dbReference>
<dbReference type="SUPFAM" id="SSF50129">
    <property type="entry name" value="GroES-like"/>
    <property type="match status" value="1"/>
</dbReference>
<evidence type="ECO:0000256" key="1">
    <source>
        <dbReference type="ARBA" id="ARBA00022723"/>
    </source>
</evidence>
<protein>
    <recommendedName>
        <fullName evidence="4">Enoyl reductase (ER) domain-containing protein</fullName>
    </recommendedName>
</protein>
<proteinExistence type="predicted"/>
<evidence type="ECO:0000313" key="5">
    <source>
        <dbReference type="EMBL" id="SVB99913.1"/>
    </source>
</evidence>
<dbReference type="InterPro" id="IPR050129">
    <property type="entry name" value="Zn_alcohol_dh"/>
</dbReference>
<dbReference type="InterPro" id="IPR013154">
    <property type="entry name" value="ADH-like_N"/>
</dbReference>
<dbReference type="InterPro" id="IPR036291">
    <property type="entry name" value="NAD(P)-bd_dom_sf"/>
</dbReference>
<organism evidence="5">
    <name type="scientific">marine metagenome</name>
    <dbReference type="NCBI Taxonomy" id="408172"/>
    <lineage>
        <taxon>unclassified sequences</taxon>
        <taxon>metagenomes</taxon>
        <taxon>ecological metagenomes</taxon>
    </lineage>
</organism>
<keyword evidence="3" id="KW-0560">Oxidoreductase</keyword>
<dbReference type="InterPro" id="IPR002328">
    <property type="entry name" value="ADH_Zn_CS"/>
</dbReference>
<dbReference type="CDD" id="cd08231">
    <property type="entry name" value="MDR_TM0436_like"/>
    <property type="match status" value="1"/>
</dbReference>
<dbReference type="InterPro" id="IPR011032">
    <property type="entry name" value="GroES-like_sf"/>
</dbReference>
<feature type="non-terminal residue" evidence="5">
    <location>
        <position position="368"/>
    </location>
</feature>
<dbReference type="PANTHER" id="PTHR43401">
    <property type="entry name" value="L-THREONINE 3-DEHYDROGENASE"/>
    <property type="match status" value="1"/>
</dbReference>
<dbReference type="PROSITE" id="PS00059">
    <property type="entry name" value="ADH_ZINC"/>
    <property type="match status" value="1"/>
</dbReference>
<evidence type="ECO:0000256" key="3">
    <source>
        <dbReference type="ARBA" id="ARBA00023002"/>
    </source>
</evidence>
<reference evidence="5" key="1">
    <citation type="submission" date="2018-05" db="EMBL/GenBank/DDBJ databases">
        <authorList>
            <person name="Lanie J.A."/>
            <person name="Ng W.-L."/>
            <person name="Kazmierczak K.M."/>
            <person name="Andrzejewski T.M."/>
            <person name="Davidsen T.M."/>
            <person name="Wayne K.J."/>
            <person name="Tettelin H."/>
            <person name="Glass J.I."/>
            <person name="Rusch D."/>
            <person name="Podicherti R."/>
            <person name="Tsui H.-C.T."/>
            <person name="Winkler M.E."/>
        </authorList>
    </citation>
    <scope>NUCLEOTIDE SEQUENCE</scope>
</reference>
<dbReference type="PANTHER" id="PTHR43401:SF2">
    <property type="entry name" value="L-THREONINE 3-DEHYDROGENASE"/>
    <property type="match status" value="1"/>
</dbReference>
<dbReference type="AlphaFoldDB" id="A0A382IM05"/>
<keyword evidence="1" id="KW-0479">Metal-binding</keyword>
<dbReference type="Gene3D" id="3.40.50.720">
    <property type="entry name" value="NAD(P)-binding Rossmann-like Domain"/>
    <property type="match status" value="1"/>
</dbReference>
<evidence type="ECO:0000259" key="4">
    <source>
        <dbReference type="SMART" id="SM00829"/>
    </source>
</evidence>
<dbReference type="GO" id="GO:0008270">
    <property type="term" value="F:zinc ion binding"/>
    <property type="evidence" value="ECO:0007669"/>
    <property type="project" value="InterPro"/>
</dbReference>
<dbReference type="InterPro" id="IPR013149">
    <property type="entry name" value="ADH-like_C"/>
</dbReference>
<dbReference type="Pfam" id="PF00107">
    <property type="entry name" value="ADH_zinc_N"/>
    <property type="match status" value="1"/>
</dbReference>
<keyword evidence="2" id="KW-0862">Zinc</keyword>
<feature type="domain" description="Enoyl reductase (ER)" evidence="4">
    <location>
        <begin position="14"/>
        <end position="368"/>
    </location>
</feature>
<name>A0A382IM05_9ZZZZ</name>
<dbReference type="Gene3D" id="3.90.180.10">
    <property type="entry name" value="Medium-chain alcohol dehydrogenases, catalytic domain"/>
    <property type="match status" value="1"/>
</dbReference>
<evidence type="ECO:0000256" key="2">
    <source>
        <dbReference type="ARBA" id="ARBA00022833"/>
    </source>
</evidence>
<dbReference type="SUPFAM" id="SSF51735">
    <property type="entry name" value="NAD(P)-binding Rossmann-fold domains"/>
    <property type="match status" value="1"/>
</dbReference>
<dbReference type="Pfam" id="PF08240">
    <property type="entry name" value="ADH_N"/>
    <property type="match status" value="1"/>
</dbReference>
<gene>
    <name evidence="5" type="ORF">METZ01_LOCUS252767</name>
</gene>